<keyword evidence="3" id="KW-0238">DNA-binding</keyword>
<feature type="domain" description="HTH lysR-type" evidence="5">
    <location>
        <begin position="1"/>
        <end position="58"/>
    </location>
</feature>
<dbReference type="RefSeq" id="WP_180963610.1">
    <property type="nucleotide sequence ID" value="NZ_JBBNOP010000001.1"/>
</dbReference>
<dbReference type="CDD" id="cd05466">
    <property type="entry name" value="PBP2_LTTR_substrate"/>
    <property type="match status" value="1"/>
</dbReference>
<comment type="caution">
    <text evidence="6">The sequence shown here is derived from an EMBL/GenBank/DDBJ whole genome shotgun (WGS) entry which is preliminary data.</text>
</comment>
<dbReference type="PROSITE" id="PS50931">
    <property type="entry name" value="HTH_LYSR"/>
    <property type="match status" value="1"/>
</dbReference>
<dbReference type="Gene3D" id="1.10.10.10">
    <property type="entry name" value="Winged helix-like DNA-binding domain superfamily/Winged helix DNA-binding domain"/>
    <property type="match status" value="1"/>
</dbReference>
<sequence>MNINQVRYFISAVERGSFSAAAADHYITAQGMSKSIADLEHEIGLQLLVRKNRGVEPTEFGAKFYEQAKLAERCFDNLEGFARDYVLPADGAPSLVLLICAPSFIGMGKVSTSVAAFIRKNLGINASISFGPPDYCLTALSDGAADLVITIGKASIENIDCDPIGTIPCGAQVSLDNPLSRKKSIRLADLEGAHVAFWPGNEFFNESIKKRLAEKGAMIDPIPLEADLEDMTNLLERGGALFLPYISAIEDEVAHSIAVPFDPNEGITAPLCLLGNPKNQSSKVQALKRFFMAAQRFISESKASEILSQ</sequence>
<keyword evidence="7" id="KW-1185">Reference proteome</keyword>
<dbReference type="InterPro" id="IPR036390">
    <property type="entry name" value="WH_DNA-bd_sf"/>
</dbReference>
<proteinExistence type="inferred from homology"/>
<dbReference type="InterPro" id="IPR005119">
    <property type="entry name" value="LysR_subst-bd"/>
</dbReference>
<gene>
    <name evidence="6" type="ORF">AAA083_00915</name>
</gene>
<dbReference type="PANTHER" id="PTHR30419">
    <property type="entry name" value="HTH-TYPE TRANSCRIPTIONAL REGULATOR YBHD"/>
    <property type="match status" value="1"/>
</dbReference>
<evidence type="ECO:0000259" key="5">
    <source>
        <dbReference type="PROSITE" id="PS50931"/>
    </source>
</evidence>
<dbReference type="SUPFAM" id="SSF53850">
    <property type="entry name" value="Periplasmic binding protein-like II"/>
    <property type="match status" value="1"/>
</dbReference>
<organism evidence="6 7">
    <name type="scientific">Raoultibacter massiliensis</name>
    <dbReference type="NCBI Taxonomy" id="1852371"/>
    <lineage>
        <taxon>Bacteria</taxon>
        <taxon>Bacillati</taxon>
        <taxon>Actinomycetota</taxon>
        <taxon>Coriobacteriia</taxon>
        <taxon>Eggerthellales</taxon>
        <taxon>Eggerthellaceae</taxon>
        <taxon>Raoultibacter</taxon>
    </lineage>
</organism>
<evidence type="ECO:0000256" key="2">
    <source>
        <dbReference type="ARBA" id="ARBA00023015"/>
    </source>
</evidence>
<dbReference type="Gene3D" id="3.40.190.290">
    <property type="match status" value="1"/>
</dbReference>
<dbReference type="InterPro" id="IPR036388">
    <property type="entry name" value="WH-like_DNA-bd_sf"/>
</dbReference>
<evidence type="ECO:0000313" key="6">
    <source>
        <dbReference type="EMBL" id="MEQ3361529.1"/>
    </source>
</evidence>
<evidence type="ECO:0000313" key="7">
    <source>
        <dbReference type="Proteomes" id="UP001487305"/>
    </source>
</evidence>
<dbReference type="InterPro" id="IPR050950">
    <property type="entry name" value="HTH-type_LysR_regulators"/>
</dbReference>
<evidence type="ECO:0000256" key="4">
    <source>
        <dbReference type="ARBA" id="ARBA00023163"/>
    </source>
</evidence>
<evidence type="ECO:0000256" key="1">
    <source>
        <dbReference type="ARBA" id="ARBA00009437"/>
    </source>
</evidence>
<keyword evidence="2" id="KW-0805">Transcription regulation</keyword>
<comment type="similarity">
    <text evidence="1">Belongs to the LysR transcriptional regulatory family.</text>
</comment>
<dbReference type="EMBL" id="JBBNOP010000001">
    <property type="protein sequence ID" value="MEQ3361529.1"/>
    <property type="molecule type" value="Genomic_DNA"/>
</dbReference>
<protein>
    <submittedName>
        <fullName evidence="6">LysR family transcriptional regulator</fullName>
    </submittedName>
</protein>
<dbReference type="Pfam" id="PF00126">
    <property type="entry name" value="HTH_1"/>
    <property type="match status" value="1"/>
</dbReference>
<dbReference type="InterPro" id="IPR000847">
    <property type="entry name" value="LysR_HTH_N"/>
</dbReference>
<reference evidence="6 7" key="1">
    <citation type="submission" date="2024-04" db="EMBL/GenBank/DDBJ databases">
        <title>Human intestinal bacterial collection.</title>
        <authorList>
            <person name="Pauvert C."/>
            <person name="Hitch T.C.A."/>
            <person name="Clavel T."/>
        </authorList>
    </citation>
    <scope>NUCLEOTIDE SEQUENCE [LARGE SCALE GENOMIC DNA]</scope>
    <source>
        <strain evidence="6 7">CLA-KB-H42</strain>
    </source>
</reference>
<evidence type="ECO:0000256" key="3">
    <source>
        <dbReference type="ARBA" id="ARBA00023125"/>
    </source>
</evidence>
<dbReference type="SUPFAM" id="SSF46785">
    <property type="entry name" value="Winged helix' DNA-binding domain"/>
    <property type="match status" value="1"/>
</dbReference>
<dbReference type="PANTHER" id="PTHR30419:SF30">
    <property type="entry name" value="LYSR FAMILY TRANSCRIPTIONAL REGULATOR"/>
    <property type="match status" value="1"/>
</dbReference>
<keyword evidence="4" id="KW-0804">Transcription</keyword>
<dbReference type="Pfam" id="PF03466">
    <property type="entry name" value="LysR_substrate"/>
    <property type="match status" value="1"/>
</dbReference>
<dbReference type="Proteomes" id="UP001487305">
    <property type="component" value="Unassembled WGS sequence"/>
</dbReference>
<name>A0ABV1J8X2_9ACTN</name>
<accession>A0ABV1J8X2</accession>